<dbReference type="Proteomes" id="UP000003112">
    <property type="component" value="Unassembled WGS sequence"/>
</dbReference>
<gene>
    <name evidence="1" type="ORF">HMPREF6485_0955</name>
</gene>
<name>E6K5A6_9BACT</name>
<proteinExistence type="predicted"/>
<comment type="caution">
    <text evidence="1">The sequence shown here is derived from an EMBL/GenBank/DDBJ whole genome shotgun (WGS) entry which is preliminary data.</text>
</comment>
<accession>E6K5A6</accession>
<dbReference type="EMBL" id="AEPD01000017">
    <property type="protein sequence ID" value="EFU31239.1"/>
    <property type="molecule type" value="Genomic_DNA"/>
</dbReference>
<evidence type="ECO:0000313" key="1">
    <source>
        <dbReference type="EMBL" id="EFU31239.1"/>
    </source>
</evidence>
<reference evidence="1 2" key="1">
    <citation type="submission" date="2010-10" db="EMBL/GenBank/DDBJ databases">
        <authorList>
            <person name="Muzny D."/>
            <person name="Qin X."/>
            <person name="Deng J."/>
            <person name="Jiang H."/>
            <person name="Liu Y."/>
            <person name="Qu J."/>
            <person name="Song X.-Z."/>
            <person name="Zhang L."/>
            <person name="Thornton R."/>
            <person name="Coyle M."/>
            <person name="Francisco L."/>
            <person name="Jackson L."/>
            <person name="Javaid M."/>
            <person name="Korchina V."/>
            <person name="Kovar C."/>
            <person name="Mata R."/>
            <person name="Mathew T."/>
            <person name="Ngo R."/>
            <person name="Nguyen L."/>
            <person name="Nguyen N."/>
            <person name="Okwuonu G."/>
            <person name="Ongeri F."/>
            <person name="Pham C."/>
            <person name="Simmons D."/>
            <person name="Wilczek-Boney K."/>
            <person name="Hale W."/>
            <person name="Jakkamsetti A."/>
            <person name="Pham P."/>
            <person name="Ruth R."/>
            <person name="San Lucas F."/>
            <person name="Warren J."/>
            <person name="Zhang J."/>
            <person name="Zhao Z."/>
            <person name="Zhou C."/>
            <person name="Zhu D."/>
            <person name="Lee S."/>
            <person name="Bess C."/>
            <person name="Blankenburg K."/>
            <person name="Forbes L."/>
            <person name="Fu Q."/>
            <person name="Gubbala S."/>
            <person name="Hirani K."/>
            <person name="Jayaseelan J.C."/>
            <person name="Lara F."/>
            <person name="Munidasa M."/>
            <person name="Palculict T."/>
            <person name="Patil S."/>
            <person name="Pu L.-L."/>
            <person name="Saada N."/>
            <person name="Tang L."/>
            <person name="Weissenberger G."/>
            <person name="Zhu Y."/>
            <person name="Hemphill L."/>
            <person name="Shang Y."/>
            <person name="Youmans B."/>
            <person name="Ayvaz T."/>
            <person name="Ross M."/>
            <person name="Santibanez J."/>
            <person name="Aqrawi P."/>
            <person name="Gross S."/>
            <person name="Joshi V."/>
            <person name="Fowler G."/>
            <person name="Nazareth L."/>
            <person name="Reid J."/>
            <person name="Worley K."/>
            <person name="Petrosino J."/>
            <person name="Highlander S."/>
            <person name="Gibbs R."/>
        </authorList>
    </citation>
    <scope>NUCLEOTIDE SEQUENCE [LARGE SCALE GENOMIC DNA]</scope>
    <source>
        <strain evidence="1 2">ATCC 33574</strain>
    </source>
</reference>
<sequence length="42" mass="5072">MFSYFAKILKSSEYQSVLKVYYLTKKQVKIGKIDKYKKIISY</sequence>
<keyword evidence="2" id="KW-1185">Reference proteome</keyword>
<evidence type="ECO:0000313" key="2">
    <source>
        <dbReference type="Proteomes" id="UP000003112"/>
    </source>
</evidence>
<dbReference type="AlphaFoldDB" id="E6K5A6"/>
<dbReference type="HOGENOM" id="CLU_3274648_0_0_10"/>
<organism evidence="1 2">
    <name type="scientific">Segatella buccae ATCC 33574</name>
    <dbReference type="NCBI Taxonomy" id="873513"/>
    <lineage>
        <taxon>Bacteria</taxon>
        <taxon>Pseudomonadati</taxon>
        <taxon>Bacteroidota</taxon>
        <taxon>Bacteroidia</taxon>
        <taxon>Bacteroidales</taxon>
        <taxon>Prevotellaceae</taxon>
        <taxon>Segatella</taxon>
    </lineage>
</organism>
<protein>
    <submittedName>
        <fullName evidence="1">Uncharacterized protein</fullName>
    </submittedName>
</protein>